<sequence>MDAVRACCAGMDIHQETVVVCILRGPLDIKPRPQIRTFGTTTKELLQVQDWLTENECKEVAMESTGVFWKPVWNVLETSCKLTLANPKHIK</sequence>
<feature type="non-terminal residue" evidence="2">
    <location>
        <position position="91"/>
    </location>
</feature>
<dbReference type="RefSeq" id="WP_312894352.1">
    <property type="nucleotide sequence ID" value="NZ_JAGGLB010000002.1"/>
</dbReference>
<name>A0ABS4IMU4_9BACL</name>
<keyword evidence="3" id="KW-1185">Reference proteome</keyword>
<evidence type="ECO:0000313" key="2">
    <source>
        <dbReference type="EMBL" id="MBP1988898.1"/>
    </source>
</evidence>
<evidence type="ECO:0000259" key="1">
    <source>
        <dbReference type="Pfam" id="PF01548"/>
    </source>
</evidence>
<dbReference type="Pfam" id="PF01548">
    <property type="entry name" value="DEDD_Tnp_IS110"/>
    <property type="match status" value="1"/>
</dbReference>
<feature type="domain" description="Transposase IS110-like N-terminal" evidence="1">
    <location>
        <begin position="9"/>
        <end position="91"/>
    </location>
</feature>
<dbReference type="InterPro" id="IPR002525">
    <property type="entry name" value="Transp_IS110-like_N"/>
</dbReference>
<evidence type="ECO:0000313" key="3">
    <source>
        <dbReference type="Proteomes" id="UP001519287"/>
    </source>
</evidence>
<gene>
    <name evidence="2" type="ORF">J2Z66_000493</name>
</gene>
<dbReference type="Proteomes" id="UP001519287">
    <property type="component" value="Unassembled WGS sequence"/>
</dbReference>
<comment type="caution">
    <text evidence="2">The sequence shown here is derived from an EMBL/GenBank/DDBJ whole genome shotgun (WGS) entry which is preliminary data.</text>
</comment>
<dbReference type="EMBL" id="JAGGLB010000002">
    <property type="protein sequence ID" value="MBP1988898.1"/>
    <property type="molecule type" value="Genomic_DNA"/>
</dbReference>
<protein>
    <recommendedName>
        <fullName evidence="1">Transposase IS110-like N-terminal domain-containing protein</fullName>
    </recommendedName>
</protein>
<proteinExistence type="predicted"/>
<organism evidence="2 3">
    <name type="scientific">Paenibacillus eucommiae</name>
    <dbReference type="NCBI Taxonomy" id="1355755"/>
    <lineage>
        <taxon>Bacteria</taxon>
        <taxon>Bacillati</taxon>
        <taxon>Bacillota</taxon>
        <taxon>Bacilli</taxon>
        <taxon>Bacillales</taxon>
        <taxon>Paenibacillaceae</taxon>
        <taxon>Paenibacillus</taxon>
    </lineage>
</organism>
<accession>A0ABS4IMU4</accession>
<reference evidence="2 3" key="1">
    <citation type="submission" date="2021-03" db="EMBL/GenBank/DDBJ databases">
        <title>Genomic Encyclopedia of Type Strains, Phase IV (KMG-IV): sequencing the most valuable type-strain genomes for metagenomic binning, comparative biology and taxonomic classification.</title>
        <authorList>
            <person name="Goeker M."/>
        </authorList>
    </citation>
    <scope>NUCLEOTIDE SEQUENCE [LARGE SCALE GENOMIC DNA]</scope>
    <source>
        <strain evidence="2 3">DSM 26048</strain>
    </source>
</reference>